<comment type="similarity">
    <text evidence="1 2">Belongs to the anti-sigma-factor antagonist family.</text>
</comment>
<dbReference type="InterPro" id="IPR002645">
    <property type="entry name" value="STAS_dom"/>
</dbReference>
<evidence type="ECO:0000256" key="1">
    <source>
        <dbReference type="ARBA" id="ARBA00009013"/>
    </source>
</evidence>
<dbReference type="Proteomes" id="UP001501391">
    <property type="component" value="Unassembled WGS sequence"/>
</dbReference>
<accession>A0ABN1ZK33</accession>
<evidence type="ECO:0000256" key="2">
    <source>
        <dbReference type="RuleBase" id="RU003749"/>
    </source>
</evidence>
<proteinExistence type="inferred from homology"/>
<protein>
    <recommendedName>
        <fullName evidence="2">Anti-sigma factor antagonist</fullName>
    </recommendedName>
</protein>
<keyword evidence="5" id="KW-1185">Reference proteome</keyword>
<organism evidence="4 5">
    <name type="scientific">Streptomyces bangladeshensis</name>
    <dbReference type="NCBI Taxonomy" id="295352"/>
    <lineage>
        <taxon>Bacteria</taxon>
        <taxon>Bacillati</taxon>
        <taxon>Actinomycetota</taxon>
        <taxon>Actinomycetes</taxon>
        <taxon>Kitasatosporales</taxon>
        <taxon>Streptomycetaceae</taxon>
        <taxon>Streptomyces</taxon>
    </lineage>
</organism>
<evidence type="ECO:0000313" key="4">
    <source>
        <dbReference type="EMBL" id="GAA1500319.1"/>
    </source>
</evidence>
<dbReference type="RefSeq" id="WP_086703973.1">
    <property type="nucleotide sequence ID" value="NZ_BAAAOQ010000046.1"/>
</dbReference>
<dbReference type="PANTHER" id="PTHR33495">
    <property type="entry name" value="ANTI-SIGMA FACTOR ANTAGONIST TM_1081-RELATED-RELATED"/>
    <property type="match status" value="1"/>
</dbReference>
<reference evidence="4 5" key="1">
    <citation type="journal article" date="2019" name="Int. J. Syst. Evol. Microbiol.">
        <title>The Global Catalogue of Microorganisms (GCM) 10K type strain sequencing project: providing services to taxonomists for standard genome sequencing and annotation.</title>
        <authorList>
            <consortium name="The Broad Institute Genomics Platform"/>
            <consortium name="The Broad Institute Genome Sequencing Center for Infectious Disease"/>
            <person name="Wu L."/>
            <person name="Ma J."/>
        </authorList>
    </citation>
    <scope>NUCLEOTIDE SEQUENCE [LARGE SCALE GENOMIC DNA]</scope>
    <source>
        <strain evidence="4 5">JCM 14924</strain>
    </source>
</reference>
<evidence type="ECO:0000313" key="5">
    <source>
        <dbReference type="Proteomes" id="UP001501391"/>
    </source>
</evidence>
<sequence length="118" mass="12847">MNPTATLTCRHTDGDLAVASVTGELTYETMSVVRAQALDLIQRGHRHLILDLHQITFCDSSGFSTLVGIWRYAQQAQGTVVLAAVPDRLSRMLALTGLDELLLAYPTTEEALAAHRSP</sequence>
<comment type="caution">
    <text evidence="4">The sequence shown here is derived from an EMBL/GenBank/DDBJ whole genome shotgun (WGS) entry which is preliminary data.</text>
</comment>
<gene>
    <name evidence="4" type="ORF">GCM10009787_77900</name>
</gene>
<dbReference type="PROSITE" id="PS50801">
    <property type="entry name" value="STAS"/>
    <property type="match status" value="1"/>
</dbReference>
<dbReference type="Pfam" id="PF01740">
    <property type="entry name" value="STAS"/>
    <property type="match status" value="1"/>
</dbReference>
<feature type="domain" description="STAS" evidence="3">
    <location>
        <begin position="15"/>
        <end position="115"/>
    </location>
</feature>
<evidence type="ECO:0000259" key="3">
    <source>
        <dbReference type="PROSITE" id="PS50801"/>
    </source>
</evidence>
<name>A0ABN1ZK33_9ACTN</name>
<dbReference type="InterPro" id="IPR003658">
    <property type="entry name" value="Anti-sigma_ant"/>
</dbReference>
<dbReference type="EMBL" id="BAAAOQ010000046">
    <property type="protein sequence ID" value="GAA1500319.1"/>
    <property type="molecule type" value="Genomic_DNA"/>
</dbReference>
<dbReference type="NCBIfam" id="TIGR00377">
    <property type="entry name" value="ant_ant_sig"/>
    <property type="match status" value="1"/>
</dbReference>
<dbReference type="PANTHER" id="PTHR33495:SF2">
    <property type="entry name" value="ANTI-SIGMA FACTOR ANTAGONIST TM_1081-RELATED"/>
    <property type="match status" value="1"/>
</dbReference>
<dbReference type="CDD" id="cd07043">
    <property type="entry name" value="STAS_anti-anti-sigma_factors"/>
    <property type="match status" value="1"/>
</dbReference>
<dbReference type="SUPFAM" id="SSF52091">
    <property type="entry name" value="SpoIIaa-like"/>
    <property type="match status" value="1"/>
</dbReference>
<dbReference type="InterPro" id="IPR036513">
    <property type="entry name" value="STAS_dom_sf"/>
</dbReference>
<dbReference type="Gene3D" id="3.30.750.24">
    <property type="entry name" value="STAS domain"/>
    <property type="match status" value="1"/>
</dbReference>